<dbReference type="PATRIC" id="fig|700598.3.peg.2012"/>
<accession>G8TEB2</accession>
<dbReference type="OrthoDB" id="873547at2"/>
<reference evidence="2 3" key="1">
    <citation type="submission" date="2011-12" db="EMBL/GenBank/DDBJ databases">
        <title>The complete genome of Niastella koreensis GR20-10.</title>
        <authorList>
            <consortium name="US DOE Joint Genome Institute (JGI-PGF)"/>
            <person name="Lucas S."/>
            <person name="Han J."/>
            <person name="Lapidus A."/>
            <person name="Bruce D."/>
            <person name="Goodwin L."/>
            <person name="Pitluck S."/>
            <person name="Peters L."/>
            <person name="Kyrpides N."/>
            <person name="Mavromatis K."/>
            <person name="Ivanova N."/>
            <person name="Mikhailova N."/>
            <person name="Davenport K."/>
            <person name="Saunders E."/>
            <person name="Detter J.C."/>
            <person name="Tapia R."/>
            <person name="Han C."/>
            <person name="Land M."/>
            <person name="Hauser L."/>
            <person name="Markowitz V."/>
            <person name="Cheng J.-F."/>
            <person name="Hugenholtz P."/>
            <person name="Woyke T."/>
            <person name="Wu D."/>
            <person name="Tindall B."/>
            <person name="Pomrenke H."/>
            <person name="Brambilla E."/>
            <person name="Klenk H.-P."/>
            <person name="Eisen J.A."/>
        </authorList>
    </citation>
    <scope>NUCLEOTIDE SEQUENCE [LARGE SCALE GENOMIC DNA]</scope>
    <source>
        <strain evidence="3">DSM 17620 / KACC 11465 / NBRC 106392 / GR20-10</strain>
    </source>
</reference>
<protein>
    <submittedName>
        <fullName evidence="2">Secreted protein</fullName>
    </submittedName>
</protein>
<sequence length="321" mass="36294">MKNVVVTIAVLLVTAGAGMAQTDTSYLTVKSAAHQKYGLDPSRALADRVTQTPEDVLKKFREAGMSPTEHIITDEERKKIDSAFSLLPPLHKRVLKERLKSISFLDNMPNTALTSSFNYEEKYNLYHITFRAGILKETVSQWLTWKENTGFDTAHSPLRIHVEGGQMNALVYVLLHETTHVVDGSLGIASKREGKLLDPSSAPDFAAGIWEQKGLNVLLPQLRDTLLQQIIYRTGKRLPIDSAIAVYQALQKKPFVSLYGSCARSEDLAEYVTVYHMTHMLKQPFKIVVTKDNKKIFEYAPMQSVIVQERLGQMKYFYERS</sequence>
<dbReference type="eggNOG" id="ENOG502Z7QP">
    <property type="taxonomic scope" value="Bacteria"/>
</dbReference>
<feature type="chain" id="PRO_5003517274" evidence="1">
    <location>
        <begin position="21"/>
        <end position="321"/>
    </location>
</feature>
<dbReference type="RefSeq" id="WP_014218236.1">
    <property type="nucleotide sequence ID" value="NC_016609.1"/>
</dbReference>
<dbReference type="EMBL" id="CP003178">
    <property type="protein sequence ID" value="AEV98322.1"/>
    <property type="molecule type" value="Genomic_DNA"/>
</dbReference>
<dbReference type="HOGENOM" id="CLU_075318_0_0_10"/>
<dbReference type="AlphaFoldDB" id="G8TEB2"/>
<dbReference type="KEGG" id="nko:Niako_1967"/>
<evidence type="ECO:0000256" key="1">
    <source>
        <dbReference type="SAM" id="SignalP"/>
    </source>
</evidence>
<name>G8TEB2_NIAKG</name>
<dbReference type="STRING" id="700598.Niako_1967"/>
<evidence type="ECO:0000313" key="3">
    <source>
        <dbReference type="Proteomes" id="UP000005438"/>
    </source>
</evidence>
<organism evidence="2 3">
    <name type="scientific">Niastella koreensis (strain DSM 17620 / KACC 11465 / NBRC 106392 / GR20-10)</name>
    <dbReference type="NCBI Taxonomy" id="700598"/>
    <lineage>
        <taxon>Bacteria</taxon>
        <taxon>Pseudomonadati</taxon>
        <taxon>Bacteroidota</taxon>
        <taxon>Chitinophagia</taxon>
        <taxon>Chitinophagales</taxon>
        <taxon>Chitinophagaceae</taxon>
        <taxon>Niastella</taxon>
    </lineage>
</organism>
<gene>
    <name evidence="2" type="ordered locus">Niako_1967</name>
</gene>
<feature type="signal peptide" evidence="1">
    <location>
        <begin position="1"/>
        <end position="20"/>
    </location>
</feature>
<proteinExistence type="predicted"/>
<dbReference type="Proteomes" id="UP000005438">
    <property type="component" value="Chromosome"/>
</dbReference>
<evidence type="ECO:0000313" key="2">
    <source>
        <dbReference type="EMBL" id="AEV98322.1"/>
    </source>
</evidence>
<keyword evidence="1" id="KW-0732">Signal</keyword>